<reference evidence="2 3" key="1">
    <citation type="submission" date="2017-03" db="EMBL/GenBank/DDBJ databases">
        <title>Foreign affairs: Plasmid Transfer between Roseobacters and Rhizobia.</title>
        <authorList>
            <person name="Bartling P."/>
            <person name="Bunk B."/>
            <person name="Overmann J."/>
            <person name="Brinkmann H."/>
            <person name="Petersen J."/>
        </authorList>
    </citation>
    <scope>NUCLEOTIDE SEQUENCE [LARGE SCALE GENOMIC DNA]</scope>
    <source>
        <strain evidence="2 3">MACL11</strain>
    </source>
</reference>
<evidence type="ECO:0000256" key="1">
    <source>
        <dbReference type="SAM" id="SignalP"/>
    </source>
</evidence>
<protein>
    <recommendedName>
        <fullName evidence="4">Lipoprotein</fullName>
    </recommendedName>
</protein>
<keyword evidence="1" id="KW-0732">Signal</keyword>
<dbReference type="Proteomes" id="UP000191135">
    <property type="component" value="Chromosome"/>
</dbReference>
<gene>
    <name evidence="2" type="ORF">Mame_01840</name>
</gene>
<dbReference type="KEGG" id="mmed:Mame_01840"/>
<organism evidence="2 3">
    <name type="scientific">Martelella mediterranea DSM 17316</name>
    <dbReference type="NCBI Taxonomy" id="1122214"/>
    <lineage>
        <taxon>Bacteria</taxon>
        <taxon>Pseudomonadati</taxon>
        <taxon>Pseudomonadota</taxon>
        <taxon>Alphaproteobacteria</taxon>
        <taxon>Hyphomicrobiales</taxon>
        <taxon>Aurantimonadaceae</taxon>
        <taxon>Martelella</taxon>
    </lineage>
</organism>
<keyword evidence="3" id="KW-1185">Reference proteome</keyword>
<dbReference type="OrthoDB" id="7917113at2"/>
<evidence type="ECO:0000313" key="3">
    <source>
        <dbReference type="Proteomes" id="UP000191135"/>
    </source>
</evidence>
<proteinExistence type="predicted"/>
<name>A0A1U9Z0Q5_9HYPH</name>
<dbReference type="AlphaFoldDB" id="A0A1U9Z0Q5"/>
<evidence type="ECO:0008006" key="4">
    <source>
        <dbReference type="Google" id="ProtNLM"/>
    </source>
</evidence>
<feature type="chain" id="PRO_5010711878" description="Lipoprotein" evidence="1">
    <location>
        <begin position="22"/>
        <end position="190"/>
    </location>
</feature>
<dbReference type="RefSeq" id="WP_018062955.1">
    <property type="nucleotide sequence ID" value="NZ_AQWH01000001.1"/>
</dbReference>
<evidence type="ECO:0000313" key="2">
    <source>
        <dbReference type="EMBL" id="AQZ51182.1"/>
    </source>
</evidence>
<feature type="signal peptide" evidence="1">
    <location>
        <begin position="1"/>
        <end position="21"/>
    </location>
</feature>
<accession>A0A1U9Z0Q5</accession>
<dbReference type="STRING" id="1122214.Mame_01840"/>
<sequence length="190" mass="19682" precursor="true">MLRRFLLRAFCCAVLALPAACSTIGGGGPQALEDASPLDADPHALVVALTKPAALPVEDGDLALSLSWAVPGRDAQEERAGLQVARRLGAAPGRDTVELVLAPDDAERMSALLSEIRADKQKGIEGKGAFSVSFTARCVDGGFDLADMVVDVALTLQPGEPAIPLLKNSKFGALLAARGIERLPDCGRGA</sequence>
<dbReference type="EMBL" id="CP020330">
    <property type="protein sequence ID" value="AQZ51182.1"/>
    <property type="molecule type" value="Genomic_DNA"/>
</dbReference>